<dbReference type="EMBL" id="ML769398">
    <property type="protein sequence ID" value="KAE9407118.1"/>
    <property type="molecule type" value="Genomic_DNA"/>
</dbReference>
<feature type="compositionally biased region" description="Polar residues" evidence="1">
    <location>
        <begin position="368"/>
        <end position="396"/>
    </location>
</feature>
<feature type="transmembrane region" description="Helical" evidence="2">
    <location>
        <begin position="65"/>
        <end position="84"/>
    </location>
</feature>
<protein>
    <recommendedName>
        <fullName evidence="5">Proteophosphoglycan ppg4</fullName>
    </recommendedName>
</protein>
<feature type="region of interest" description="Disordered" evidence="1">
    <location>
        <begin position="602"/>
        <end position="687"/>
    </location>
</feature>
<dbReference type="AlphaFoldDB" id="A0A6A4ICU9"/>
<keyword evidence="2" id="KW-0472">Membrane</keyword>
<evidence type="ECO:0000256" key="2">
    <source>
        <dbReference type="SAM" id="Phobius"/>
    </source>
</evidence>
<evidence type="ECO:0000313" key="4">
    <source>
        <dbReference type="Proteomes" id="UP000799118"/>
    </source>
</evidence>
<feature type="transmembrane region" description="Helical" evidence="2">
    <location>
        <begin position="91"/>
        <end position="111"/>
    </location>
</feature>
<reference evidence="3" key="1">
    <citation type="journal article" date="2019" name="Environ. Microbiol.">
        <title>Fungal ecological strategies reflected in gene transcription - a case study of two litter decomposers.</title>
        <authorList>
            <person name="Barbi F."/>
            <person name="Kohler A."/>
            <person name="Barry K."/>
            <person name="Baskaran P."/>
            <person name="Daum C."/>
            <person name="Fauchery L."/>
            <person name="Ihrmark K."/>
            <person name="Kuo A."/>
            <person name="LaButti K."/>
            <person name="Lipzen A."/>
            <person name="Morin E."/>
            <person name="Grigoriev I.V."/>
            <person name="Henrissat B."/>
            <person name="Lindahl B."/>
            <person name="Martin F."/>
        </authorList>
    </citation>
    <scope>NUCLEOTIDE SEQUENCE</scope>
    <source>
        <strain evidence="3">JB14</strain>
    </source>
</reference>
<feature type="region of interest" description="Disordered" evidence="1">
    <location>
        <begin position="699"/>
        <end position="766"/>
    </location>
</feature>
<accession>A0A6A4ICU9</accession>
<feature type="compositionally biased region" description="Low complexity" evidence="1">
    <location>
        <begin position="314"/>
        <end position="327"/>
    </location>
</feature>
<feature type="compositionally biased region" description="Acidic residues" evidence="1">
    <location>
        <begin position="719"/>
        <end position="729"/>
    </location>
</feature>
<feature type="compositionally biased region" description="Polar residues" evidence="1">
    <location>
        <begin position="263"/>
        <end position="277"/>
    </location>
</feature>
<feature type="compositionally biased region" description="Basic and acidic residues" evidence="1">
    <location>
        <begin position="606"/>
        <end position="618"/>
    </location>
</feature>
<dbReference type="OrthoDB" id="2804493at2759"/>
<feature type="compositionally biased region" description="Low complexity" evidence="1">
    <location>
        <begin position="516"/>
        <end position="541"/>
    </location>
</feature>
<feature type="compositionally biased region" description="Low complexity" evidence="1">
    <location>
        <begin position="122"/>
        <end position="142"/>
    </location>
</feature>
<organism evidence="3 4">
    <name type="scientific">Gymnopus androsaceus JB14</name>
    <dbReference type="NCBI Taxonomy" id="1447944"/>
    <lineage>
        <taxon>Eukaryota</taxon>
        <taxon>Fungi</taxon>
        <taxon>Dikarya</taxon>
        <taxon>Basidiomycota</taxon>
        <taxon>Agaricomycotina</taxon>
        <taxon>Agaricomycetes</taxon>
        <taxon>Agaricomycetidae</taxon>
        <taxon>Agaricales</taxon>
        <taxon>Marasmiineae</taxon>
        <taxon>Omphalotaceae</taxon>
        <taxon>Gymnopus</taxon>
    </lineage>
</organism>
<feature type="compositionally biased region" description="Basic and acidic residues" evidence="1">
    <location>
        <begin position="194"/>
        <end position="210"/>
    </location>
</feature>
<feature type="region of interest" description="Disordered" evidence="1">
    <location>
        <begin position="478"/>
        <end position="574"/>
    </location>
</feature>
<feature type="transmembrane region" description="Helical" evidence="2">
    <location>
        <begin position="12"/>
        <end position="33"/>
    </location>
</feature>
<name>A0A6A4ICU9_9AGAR</name>
<feature type="compositionally biased region" description="Pro residues" evidence="1">
    <location>
        <begin position="301"/>
        <end position="313"/>
    </location>
</feature>
<feature type="compositionally biased region" description="Low complexity" evidence="1">
    <location>
        <begin position="677"/>
        <end position="687"/>
    </location>
</feature>
<evidence type="ECO:0008006" key="5">
    <source>
        <dbReference type="Google" id="ProtNLM"/>
    </source>
</evidence>
<evidence type="ECO:0000313" key="3">
    <source>
        <dbReference type="EMBL" id="KAE9407118.1"/>
    </source>
</evidence>
<feature type="region of interest" description="Disordered" evidence="1">
    <location>
        <begin position="120"/>
        <end position="165"/>
    </location>
</feature>
<evidence type="ECO:0000256" key="1">
    <source>
        <dbReference type="SAM" id="MobiDB-lite"/>
    </source>
</evidence>
<sequence length="766" mass="81100">MSCDSSYDSRNGLYNILMLISPSSSFLAFLVAFSRLDSALATPVTIHFGEFQRRDDNSSSSSIKIWIPIIVVMVLVFTVSAYLWSKRSTTGGLRILASFSHAAAVGAGAMAPTTELTADQLTGNTSSTTTNGTAAATTTASNRPRRARRTQRTPSQISTASLPMYMKEPGEQELVIFRGPQDMEDAPLDGEMPPVHEDGESERYSPEERYSPVPDSPHDMPLLDGDETVDLADHSAAALLPEVHPEPRSRSIDTGRRSRDTGDTSSLVRVDTNVTDNETPDPRGAAPAYFEVVDLSDEVVPPVPTTSSPPPPTSSSLTASSTASNRSSNRRSFRNLFGLSGRSPLAPPGLPVPSEQSHQRVDSGGALSLTSIPSRTSTSNHHVGHRPSQSSSSLFSITNPLNRKKSTATLNSNHLTSPSSISLASISSPLTHTVVRTEFTYPKTGPTPEQLKLISSRDAFSRFGMPYGEDAIAHARSTQDLNPPPEFEQTESAAASGSRLRSQSRSTEAGANAPNTSDSAGRSSESSGESSGSNTSSVLETPEIRVHESSRPVSVVDPDTPATGVELSSPTQDEVQELKLTTGELKPEVSTIVDVVQSSPVVEVPESSKEVAEVHSSHLPETSAKDTIVSSPASTSVPQSAPLSSPATASVPTSSKLPPTSFRNPPAFEAHPSGAPSMRSESRASSFRSFATAKESVNEFGVMGGGSGSETPTMSDSEYFSEQETEMGDNESRPTTPTTPTTPAFLNGHGPHHTLEGTDTTIHAAA</sequence>
<feature type="region of interest" description="Disordered" evidence="1">
    <location>
        <begin position="299"/>
        <end position="396"/>
    </location>
</feature>
<keyword evidence="4" id="KW-1185">Reference proteome</keyword>
<proteinExistence type="predicted"/>
<feature type="compositionally biased region" description="Basic and acidic residues" evidence="1">
    <location>
        <begin position="243"/>
        <end position="262"/>
    </location>
</feature>
<keyword evidence="2" id="KW-0812">Transmembrane</keyword>
<dbReference type="Proteomes" id="UP000799118">
    <property type="component" value="Unassembled WGS sequence"/>
</dbReference>
<feature type="compositionally biased region" description="Low complexity" evidence="1">
    <location>
        <begin position="640"/>
        <end position="655"/>
    </location>
</feature>
<feature type="compositionally biased region" description="Polar residues" evidence="1">
    <location>
        <begin position="628"/>
        <end position="639"/>
    </location>
</feature>
<feature type="compositionally biased region" description="Polar residues" evidence="1">
    <location>
        <begin position="709"/>
        <end position="718"/>
    </location>
</feature>
<feature type="compositionally biased region" description="Polar residues" evidence="1">
    <location>
        <begin position="757"/>
        <end position="766"/>
    </location>
</feature>
<feature type="region of interest" description="Disordered" evidence="1">
    <location>
        <begin position="182"/>
        <end position="285"/>
    </location>
</feature>
<keyword evidence="2" id="KW-1133">Transmembrane helix</keyword>
<gene>
    <name evidence="3" type="ORF">BT96DRAFT_1014507</name>
</gene>
<feature type="compositionally biased region" description="Low complexity" evidence="1">
    <location>
        <begin position="734"/>
        <end position="743"/>
    </location>
</feature>
<feature type="compositionally biased region" description="Polar residues" evidence="1">
    <location>
        <begin position="490"/>
        <end position="515"/>
    </location>
</feature>